<reference evidence="2 3" key="1">
    <citation type="journal article" date="2022" name="Gigascience">
        <title>A chromosome-level genome assembly and annotation of the desert horned lizard, Phrynosoma platyrhinos, provides insight into chromosomal rearrangements among reptiles.</title>
        <authorList>
            <person name="Koochekian N."/>
            <person name="Ascanio A."/>
            <person name="Farleigh K."/>
            <person name="Card D.C."/>
            <person name="Schield D.R."/>
            <person name="Castoe T.A."/>
            <person name="Jezkova T."/>
        </authorList>
    </citation>
    <scope>NUCLEOTIDE SEQUENCE [LARGE SCALE GENOMIC DNA]</scope>
    <source>
        <strain evidence="2">NK-2021</strain>
    </source>
</reference>
<dbReference type="PANTHER" id="PTHR10663:SF333">
    <property type="entry name" value="PROTEIN MON2 HOMOLOG"/>
    <property type="match status" value="1"/>
</dbReference>
<sequence>MNADISGKALTALKENSSEVVQPFLMGCGTKEPKITQLCLAAIQRLMSHEVVSEVAAGNVINMLWQLMENSLEELKLLQTVLVLLTTNTVVHDEALSKDLCQLVNADAPYWLVGMTEMTRTFGLELLESVLNDFPQVFLQHQEFSFLLKERVCPLVIKLFSPNIKFRQGSSTSSSPAPVEKPYFPICMRLLRVVSVLIKQFYSLLVTECEIFLSLLVKFLDADKPQWLRAVAVESIHRFCVQPQLLRSFCQSYDMKQHSTKVFRDIVNALGSFIQSLFLVPNIGNASTASSQTGVSAPVGTASAQANPGMLGMGGGVTVLPAFEYRGTWIPILSISAQGSAKAT</sequence>
<proteinExistence type="predicted"/>
<feature type="domain" description="Mon2/Sec7/BIG1-like HUS" evidence="1">
    <location>
        <begin position="98"/>
        <end position="262"/>
    </location>
</feature>
<dbReference type="Proteomes" id="UP000826234">
    <property type="component" value="Unassembled WGS sequence"/>
</dbReference>
<accession>A0ABQ7SH29</accession>
<keyword evidence="3" id="KW-1185">Reference proteome</keyword>
<dbReference type="EMBL" id="JAIPUX010005290">
    <property type="protein sequence ID" value="KAH0616638.1"/>
    <property type="molecule type" value="Genomic_DNA"/>
</dbReference>
<dbReference type="InterPro" id="IPR016024">
    <property type="entry name" value="ARM-type_fold"/>
</dbReference>
<evidence type="ECO:0000313" key="3">
    <source>
        <dbReference type="Proteomes" id="UP000826234"/>
    </source>
</evidence>
<comment type="caution">
    <text evidence="2">The sequence shown here is derived from an EMBL/GenBank/DDBJ whole genome shotgun (WGS) entry which is preliminary data.</text>
</comment>
<dbReference type="SUPFAM" id="SSF48371">
    <property type="entry name" value="ARM repeat"/>
    <property type="match status" value="1"/>
</dbReference>
<evidence type="ECO:0000313" key="2">
    <source>
        <dbReference type="EMBL" id="KAH0616638.1"/>
    </source>
</evidence>
<protein>
    <recommendedName>
        <fullName evidence="1">Mon2/Sec7/BIG1-like HUS domain-containing protein</fullName>
    </recommendedName>
</protein>
<gene>
    <name evidence="2" type="ORF">JD844_027909</name>
</gene>
<dbReference type="InterPro" id="IPR032691">
    <property type="entry name" value="Mon2/Sec7/BIG1-like_HUS"/>
</dbReference>
<dbReference type="Pfam" id="PF12783">
    <property type="entry name" value="Sec7-like_HUS"/>
    <property type="match status" value="1"/>
</dbReference>
<organism evidence="2 3">
    <name type="scientific">Phrynosoma platyrhinos</name>
    <name type="common">Desert horned lizard</name>
    <dbReference type="NCBI Taxonomy" id="52577"/>
    <lineage>
        <taxon>Eukaryota</taxon>
        <taxon>Metazoa</taxon>
        <taxon>Chordata</taxon>
        <taxon>Craniata</taxon>
        <taxon>Vertebrata</taxon>
        <taxon>Euteleostomi</taxon>
        <taxon>Lepidosauria</taxon>
        <taxon>Squamata</taxon>
        <taxon>Bifurcata</taxon>
        <taxon>Unidentata</taxon>
        <taxon>Episquamata</taxon>
        <taxon>Toxicofera</taxon>
        <taxon>Iguania</taxon>
        <taxon>Phrynosomatidae</taxon>
        <taxon>Phrynosomatinae</taxon>
        <taxon>Phrynosoma</taxon>
    </lineage>
</organism>
<dbReference type="PANTHER" id="PTHR10663">
    <property type="entry name" value="GUANYL-NUCLEOTIDE EXCHANGE FACTOR"/>
    <property type="match status" value="1"/>
</dbReference>
<evidence type="ECO:0000259" key="1">
    <source>
        <dbReference type="Pfam" id="PF12783"/>
    </source>
</evidence>
<name>A0ABQ7SH29_PHRPL</name>